<keyword evidence="1" id="KW-1133">Transmembrane helix</keyword>
<dbReference type="Proteomes" id="UP001222030">
    <property type="component" value="Unassembled WGS sequence"/>
</dbReference>
<proteinExistence type="predicted"/>
<keyword evidence="3" id="KW-1185">Reference proteome</keyword>
<accession>A0ABT5ISG8</accession>
<protein>
    <submittedName>
        <fullName evidence="2">Uncharacterized protein</fullName>
    </submittedName>
</protein>
<dbReference type="EMBL" id="JAQQLE010000013">
    <property type="protein sequence ID" value="MDC7715146.1"/>
    <property type="molecule type" value="Genomic_DNA"/>
</dbReference>
<name>A0ABT5ISG8_9NEIS</name>
<feature type="transmembrane region" description="Helical" evidence="1">
    <location>
        <begin position="81"/>
        <end position="99"/>
    </location>
</feature>
<keyword evidence="1" id="KW-0812">Transmembrane</keyword>
<comment type="caution">
    <text evidence="2">The sequence shown here is derived from an EMBL/GenBank/DDBJ whole genome shotgun (WGS) entry which is preliminary data.</text>
</comment>
<organism evidence="2 3">
    <name type="scientific">Vogesella margarita</name>
    <dbReference type="NCBI Taxonomy" id="2984199"/>
    <lineage>
        <taxon>Bacteria</taxon>
        <taxon>Pseudomonadati</taxon>
        <taxon>Pseudomonadota</taxon>
        <taxon>Betaproteobacteria</taxon>
        <taxon>Neisseriales</taxon>
        <taxon>Chromobacteriaceae</taxon>
        <taxon>Vogesella</taxon>
    </lineage>
</organism>
<dbReference type="RefSeq" id="WP_272772944.1">
    <property type="nucleotide sequence ID" value="NZ_JAQQLE010000013.1"/>
</dbReference>
<evidence type="ECO:0000313" key="3">
    <source>
        <dbReference type="Proteomes" id="UP001222030"/>
    </source>
</evidence>
<evidence type="ECO:0000256" key="1">
    <source>
        <dbReference type="SAM" id="Phobius"/>
    </source>
</evidence>
<keyword evidence="1" id="KW-0472">Membrane</keyword>
<reference evidence="2 3" key="1">
    <citation type="submission" date="2023-01" db="EMBL/GenBank/DDBJ databases">
        <title>Novel species of the genus Vogesella isolated from rivers.</title>
        <authorList>
            <person name="Lu H."/>
        </authorList>
    </citation>
    <scope>NUCLEOTIDE SEQUENCE [LARGE SCALE GENOMIC DNA]</scope>
    <source>
        <strain evidence="2 3">LYT5W</strain>
    </source>
</reference>
<evidence type="ECO:0000313" key="2">
    <source>
        <dbReference type="EMBL" id="MDC7715146.1"/>
    </source>
</evidence>
<sequence>MGFAVGSRCLESAAEAADLYYSTVPPRLTETGFQTFEKSGNQWLLNAYNSEPAGSVLVSSVAVSQQFPFCDNAQNAIDGIALGWLTITPAILLWCVLYLRKAFFT</sequence>
<gene>
    <name evidence="2" type="ORF">PQU96_13595</name>
</gene>